<organism evidence="2 3">
    <name type="scientific">Solanum stoloniferum</name>
    <dbReference type="NCBI Taxonomy" id="62892"/>
    <lineage>
        <taxon>Eukaryota</taxon>
        <taxon>Viridiplantae</taxon>
        <taxon>Streptophyta</taxon>
        <taxon>Embryophyta</taxon>
        <taxon>Tracheophyta</taxon>
        <taxon>Spermatophyta</taxon>
        <taxon>Magnoliopsida</taxon>
        <taxon>eudicotyledons</taxon>
        <taxon>Gunneridae</taxon>
        <taxon>Pentapetalae</taxon>
        <taxon>asterids</taxon>
        <taxon>lamiids</taxon>
        <taxon>Solanales</taxon>
        <taxon>Solanaceae</taxon>
        <taxon>Solanoideae</taxon>
        <taxon>Solaneae</taxon>
        <taxon>Solanum</taxon>
    </lineage>
</organism>
<evidence type="ECO:0000256" key="1">
    <source>
        <dbReference type="SAM" id="Phobius"/>
    </source>
</evidence>
<sequence length="109" mass="12371">YNLSPSPEHLLHRCPGAAHALCSDLYASCVFSTDAYGRPKFLSHHRPTCSPIPFVRETALDRRKKAPSVTQSSQIDLKRSIFERFFFSFMISLLFPLRVAFLGIQILNS</sequence>
<dbReference type="EMBL" id="JBJKTR010000009">
    <property type="protein sequence ID" value="KAL3358823.1"/>
    <property type="molecule type" value="Genomic_DNA"/>
</dbReference>
<accession>A0ABD2TRC5</accession>
<comment type="caution">
    <text evidence="2">The sequence shown here is derived from an EMBL/GenBank/DDBJ whole genome shotgun (WGS) entry which is preliminary data.</text>
</comment>
<proteinExistence type="predicted"/>
<reference evidence="2 3" key="1">
    <citation type="submission" date="2024-05" db="EMBL/GenBank/DDBJ databases">
        <title>De novo assembly of an allotetraploid wild potato.</title>
        <authorList>
            <person name="Hosaka A.J."/>
        </authorList>
    </citation>
    <scope>NUCLEOTIDE SEQUENCE [LARGE SCALE GENOMIC DNA]</scope>
    <source>
        <tissue evidence="2">Young leaves</tissue>
    </source>
</reference>
<evidence type="ECO:0000313" key="2">
    <source>
        <dbReference type="EMBL" id="KAL3358823.1"/>
    </source>
</evidence>
<gene>
    <name evidence="2" type="ORF">AABB24_015755</name>
</gene>
<keyword evidence="1" id="KW-1133">Transmembrane helix</keyword>
<feature type="transmembrane region" description="Helical" evidence="1">
    <location>
        <begin position="85"/>
        <end position="107"/>
    </location>
</feature>
<keyword evidence="1" id="KW-0472">Membrane</keyword>
<keyword evidence="1" id="KW-0812">Transmembrane</keyword>
<dbReference type="Proteomes" id="UP001627284">
    <property type="component" value="Unassembled WGS sequence"/>
</dbReference>
<keyword evidence="3" id="KW-1185">Reference proteome</keyword>
<dbReference type="AlphaFoldDB" id="A0ABD2TRC5"/>
<evidence type="ECO:0000313" key="3">
    <source>
        <dbReference type="Proteomes" id="UP001627284"/>
    </source>
</evidence>
<protein>
    <submittedName>
        <fullName evidence="2">Uncharacterized protein</fullName>
    </submittedName>
</protein>
<name>A0ABD2TRC5_9SOLN</name>
<feature type="non-terminal residue" evidence="2">
    <location>
        <position position="1"/>
    </location>
</feature>